<evidence type="ECO:0000256" key="7">
    <source>
        <dbReference type="SAM" id="MobiDB-lite"/>
    </source>
</evidence>
<gene>
    <name evidence="10" type="ORF">JIN81_11650</name>
</gene>
<keyword evidence="3" id="KW-0479">Metal-binding</keyword>
<dbReference type="InterPro" id="IPR000917">
    <property type="entry name" value="Sulfatase_N"/>
</dbReference>
<feature type="signal peptide" evidence="8">
    <location>
        <begin position="1"/>
        <end position="21"/>
    </location>
</feature>
<feature type="chain" id="PRO_5037794800" evidence="8">
    <location>
        <begin position="22"/>
        <end position="534"/>
    </location>
</feature>
<feature type="domain" description="Sulfatase N-terminal" evidence="9">
    <location>
        <begin position="27"/>
        <end position="398"/>
    </location>
</feature>
<organism evidence="10 11">
    <name type="scientific">Haloferula rosea</name>
    <dbReference type="NCBI Taxonomy" id="490093"/>
    <lineage>
        <taxon>Bacteria</taxon>
        <taxon>Pseudomonadati</taxon>
        <taxon>Verrucomicrobiota</taxon>
        <taxon>Verrucomicrobiia</taxon>
        <taxon>Verrucomicrobiales</taxon>
        <taxon>Verrucomicrobiaceae</taxon>
        <taxon>Haloferula</taxon>
    </lineage>
</organism>
<accession>A0A934RFP8</accession>
<evidence type="ECO:0000256" key="4">
    <source>
        <dbReference type="ARBA" id="ARBA00022729"/>
    </source>
</evidence>
<keyword evidence="5" id="KW-0378">Hydrolase</keyword>
<evidence type="ECO:0000256" key="1">
    <source>
        <dbReference type="ARBA" id="ARBA00001913"/>
    </source>
</evidence>
<evidence type="ECO:0000256" key="3">
    <source>
        <dbReference type="ARBA" id="ARBA00022723"/>
    </source>
</evidence>
<evidence type="ECO:0000256" key="6">
    <source>
        <dbReference type="ARBA" id="ARBA00022837"/>
    </source>
</evidence>
<feature type="region of interest" description="Disordered" evidence="7">
    <location>
        <begin position="511"/>
        <end position="534"/>
    </location>
</feature>
<protein>
    <submittedName>
        <fullName evidence="10">Sulfatase</fullName>
    </submittedName>
</protein>
<evidence type="ECO:0000259" key="9">
    <source>
        <dbReference type="Pfam" id="PF00884"/>
    </source>
</evidence>
<keyword evidence="11" id="KW-1185">Reference proteome</keyword>
<dbReference type="Proteomes" id="UP000658278">
    <property type="component" value="Unassembled WGS sequence"/>
</dbReference>
<dbReference type="Gene3D" id="3.30.1120.10">
    <property type="match status" value="1"/>
</dbReference>
<comment type="cofactor">
    <cofactor evidence="1">
        <name>Ca(2+)</name>
        <dbReference type="ChEBI" id="CHEBI:29108"/>
    </cofactor>
</comment>
<name>A0A934RFP8_9BACT</name>
<dbReference type="PANTHER" id="PTHR42693">
    <property type="entry name" value="ARYLSULFATASE FAMILY MEMBER"/>
    <property type="match status" value="1"/>
</dbReference>
<proteinExistence type="inferred from homology"/>
<keyword evidence="4 8" id="KW-0732">Signal</keyword>
<dbReference type="InterPro" id="IPR050738">
    <property type="entry name" value="Sulfatase"/>
</dbReference>
<evidence type="ECO:0000256" key="5">
    <source>
        <dbReference type="ARBA" id="ARBA00022801"/>
    </source>
</evidence>
<feature type="region of interest" description="Disordered" evidence="7">
    <location>
        <begin position="214"/>
        <end position="233"/>
    </location>
</feature>
<dbReference type="RefSeq" id="WP_200279491.1">
    <property type="nucleotide sequence ID" value="NZ_JAENII010000008.1"/>
</dbReference>
<evidence type="ECO:0000256" key="2">
    <source>
        <dbReference type="ARBA" id="ARBA00008779"/>
    </source>
</evidence>
<dbReference type="Gene3D" id="3.40.720.10">
    <property type="entry name" value="Alkaline Phosphatase, subunit A"/>
    <property type="match status" value="1"/>
</dbReference>
<comment type="similarity">
    <text evidence="2">Belongs to the sulfatase family.</text>
</comment>
<dbReference type="PANTHER" id="PTHR42693:SF42">
    <property type="entry name" value="ARYLSULFATASE G"/>
    <property type="match status" value="1"/>
</dbReference>
<dbReference type="CDD" id="cd16144">
    <property type="entry name" value="ARS_like"/>
    <property type="match status" value="1"/>
</dbReference>
<dbReference type="GO" id="GO:0046872">
    <property type="term" value="F:metal ion binding"/>
    <property type="evidence" value="ECO:0007669"/>
    <property type="project" value="UniProtKB-KW"/>
</dbReference>
<dbReference type="SUPFAM" id="SSF53649">
    <property type="entry name" value="Alkaline phosphatase-like"/>
    <property type="match status" value="1"/>
</dbReference>
<dbReference type="EMBL" id="JAENII010000008">
    <property type="protein sequence ID" value="MBK1827676.1"/>
    <property type="molecule type" value="Genomic_DNA"/>
</dbReference>
<dbReference type="InterPro" id="IPR017850">
    <property type="entry name" value="Alkaline_phosphatase_core_sf"/>
</dbReference>
<dbReference type="Pfam" id="PF00884">
    <property type="entry name" value="Sulfatase"/>
    <property type="match status" value="1"/>
</dbReference>
<feature type="compositionally biased region" description="Basic and acidic residues" evidence="7">
    <location>
        <begin position="514"/>
        <end position="526"/>
    </location>
</feature>
<keyword evidence="6" id="KW-0106">Calcium</keyword>
<dbReference type="GO" id="GO:0004065">
    <property type="term" value="F:arylsulfatase activity"/>
    <property type="evidence" value="ECO:0007669"/>
    <property type="project" value="TreeGrafter"/>
</dbReference>
<comment type="caution">
    <text evidence="10">The sequence shown here is derived from an EMBL/GenBank/DDBJ whole genome shotgun (WGS) entry which is preliminary data.</text>
</comment>
<dbReference type="InterPro" id="IPR024607">
    <property type="entry name" value="Sulfatase_CS"/>
</dbReference>
<evidence type="ECO:0000313" key="11">
    <source>
        <dbReference type="Proteomes" id="UP000658278"/>
    </source>
</evidence>
<dbReference type="AlphaFoldDB" id="A0A934RFP8"/>
<evidence type="ECO:0000313" key="10">
    <source>
        <dbReference type="EMBL" id="MBK1827676.1"/>
    </source>
</evidence>
<evidence type="ECO:0000256" key="8">
    <source>
        <dbReference type="SAM" id="SignalP"/>
    </source>
</evidence>
<reference evidence="10" key="1">
    <citation type="submission" date="2021-01" db="EMBL/GenBank/DDBJ databases">
        <title>Modified the classification status of verrucomicrobia.</title>
        <authorList>
            <person name="Feng X."/>
        </authorList>
    </citation>
    <scope>NUCLEOTIDE SEQUENCE</scope>
    <source>
        <strain evidence="10">KCTC 22201</strain>
    </source>
</reference>
<dbReference type="PROSITE" id="PS00149">
    <property type="entry name" value="SULFATASE_2"/>
    <property type="match status" value="1"/>
</dbReference>
<sequence length="534" mass="58726">MKKFVSILLSALVGITSAGHASPSKSPNIVFILADDLGIMDVNAYAVRLGSRKEAELVYETPNLDRLVNQGVAFSQAYANQLCSPTRAAIMTGKIAARLGVTTATPRTPTYYNQGRPVPDGFSPHDAFSHQDAIRRTLAWGNAHAKTAISPELPTLPKVLSGYDSAFIGKWHLGGHGAEGMQPGDHGFTEIAYLDSGASSYFNWRPSWNQKKLPFPKMPQKESAAGKAGAPTGEDYLTDDLTVQAVTYLKERAKTPDQPFFLYFCHFAVHTPIQAKQDDVDHFSKKPQLGNGGHDNPTYAAMVKSLDESVGAILKALGETGLADDTLVVFTSDNGGVEYTDPAATDNAPFKGGKACLYEGGVRVPLVYFQPGRFDQSAWCDAVVDCTDFLPTFAALTGNPIPADVDGQSILPSLENPAAEQPERTLYWHYPFNVIVKHPDNGFPLTPHSAIRVGDMKLIWDWHGNLELYDIPADPFEEKDLSEEKPELTDKLFQQLKSWIKANVEPRYLPRLNPRYEPENEEREPFKNLWDTGG</sequence>